<organism evidence="3 4">
    <name type="scientific">Ostreobium quekettii</name>
    <dbReference type="NCBI Taxonomy" id="121088"/>
    <lineage>
        <taxon>Eukaryota</taxon>
        <taxon>Viridiplantae</taxon>
        <taxon>Chlorophyta</taxon>
        <taxon>core chlorophytes</taxon>
        <taxon>Ulvophyceae</taxon>
        <taxon>TCBD clade</taxon>
        <taxon>Bryopsidales</taxon>
        <taxon>Ostreobineae</taxon>
        <taxon>Ostreobiaceae</taxon>
        <taxon>Ostreobium</taxon>
    </lineage>
</organism>
<keyword evidence="4" id="KW-1185">Reference proteome</keyword>
<reference evidence="3" key="1">
    <citation type="submission" date="2020-12" db="EMBL/GenBank/DDBJ databases">
        <authorList>
            <person name="Iha C."/>
        </authorList>
    </citation>
    <scope>NUCLEOTIDE SEQUENCE</scope>
</reference>
<sequence length="790" mass="87274">MADLADKLRHARSRAHDLLCGLHHLTGQWPFGLVVVKQHPEAVNRLVRRFPDHPQLFWDKMDKNATSAFVQNAGTLIESLEQGYCQLELYTCAHAAARGVDPRHRPQLCNFILTFEADPLEVLANEFGQQLPRVRQALEHVLCPVLKGISSSVEVCRKGAFRPGAETPAIAGLSEDALWQCLACLKEMKEFVLWGCLLFPGVVSSPLVRDVVGRLLKGVVSLPLCRDTCEAILPLYNRRVRPFLEEQCRALSNNICGKEQRDGVKREFAAFLAGLSSAATSWKDLHNANRIAVAGQIRTLTECLKARPIELPAQAPKCLAALSCSRDEVFMYFRHEGAKKASRVPALAHTHAATPANLPPELGVSALISAMVDMRRLLLSYKTAITAHWVNRIKDTVVNLRACLTRLGSKIDCKLNGDAATEGVLERLIVQLERLEMDGHSCNANNGAEHSANGGTPADLETKWKDMLSIIDDGRILATHMLKEELTEDKSLLHQLRQCLRLLRTAATRLRCCMCHGTSSTASVLMLLWVLAKRIYPVHSSNKGVASHELPPSGHSNVNNPSSAAGNQAELPRDAVARLWNVAAAMANMGPVPVNEEYVLVPGEYMREALAEVLRSKILDITFSGQNLRRPTQVASEVHRYLQLVSTLQRVIPFDILAPVHRVLTSLSHVPTATVPPGSPHPQPLISTIAEWFAARVIDDVGGLGIKFRPLHQDFMDAARREAGLDVVAYTSLPQLRALIQVYGTHAVVELQRRWRTSMAECLSSFEALLVEAEPQLGEVIRQGMQFYST</sequence>
<feature type="region of interest" description="Disordered" evidence="2">
    <location>
        <begin position="542"/>
        <end position="567"/>
    </location>
</feature>
<evidence type="ECO:0000313" key="4">
    <source>
        <dbReference type="Proteomes" id="UP000708148"/>
    </source>
</evidence>
<dbReference type="InterPro" id="IPR019137">
    <property type="entry name" value="Nck-associated_protein-1"/>
</dbReference>
<dbReference type="Pfam" id="PF09735">
    <property type="entry name" value="Nckap1"/>
    <property type="match status" value="2"/>
</dbReference>
<dbReference type="GO" id="GO:0016477">
    <property type="term" value="P:cell migration"/>
    <property type="evidence" value="ECO:0007669"/>
    <property type="project" value="TreeGrafter"/>
</dbReference>
<comment type="caution">
    <text evidence="3">The sequence shown here is derived from an EMBL/GenBank/DDBJ whole genome shotgun (WGS) entry which is preliminary data.</text>
</comment>
<dbReference type="PANTHER" id="PTHR12093">
    <property type="entry name" value="NCK-ASSOCIATED PROTEIN 1"/>
    <property type="match status" value="1"/>
</dbReference>
<dbReference type="OrthoDB" id="568390at2759"/>
<protein>
    <submittedName>
        <fullName evidence="3">Uncharacterized protein</fullName>
    </submittedName>
</protein>
<proteinExistence type="inferred from homology"/>
<evidence type="ECO:0000313" key="3">
    <source>
        <dbReference type="EMBL" id="CAD7694984.1"/>
    </source>
</evidence>
<evidence type="ECO:0000256" key="2">
    <source>
        <dbReference type="SAM" id="MobiDB-lite"/>
    </source>
</evidence>
<accession>A0A8S1INL9</accession>
<feature type="compositionally biased region" description="Polar residues" evidence="2">
    <location>
        <begin position="554"/>
        <end position="566"/>
    </location>
</feature>
<comment type="similarity">
    <text evidence="1">Belongs to the HEM-1/HEM-2 family.</text>
</comment>
<dbReference type="EMBL" id="CAJHUC010000288">
    <property type="protein sequence ID" value="CAD7694984.1"/>
    <property type="molecule type" value="Genomic_DNA"/>
</dbReference>
<name>A0A8S1INL9_9CHLO</name>
<dbReference type="GO" id="GO:0031209">
    <property type="term" value="C:SCAR complex"/>
    <property type="evidence" value="ECO:0007669"/>
    <property type="project" value="TreeGrafter"/>
</dbReference>
<dbReference type="GO" id="GO:0030031">
    <property type="term" value="P:cell projection assembly"/>
    <property type="evidence" value="ECO:0007669"/>
    <property type="project" value="TreeGrafter"/>
</dbReference>
<dbReference type="AlphaFoldDB" id="A0A8S1INL9"/>
<evidence type="ECO:0000256" key="1">
    <source>
        <dbReference type="ARBA" id="ARBA00037947"/>
    </source>
</evidence>
<dbReference type="PANTHER" id="PTHR12093:SF10">
    <property type="entry name" value="MEMBRANE-ASSOCIATED PROTEIN HEM"/>
    <property type="match status" value="1"/>
</dbReference>
<dbReference type="GO" id="GO:0030866">
    <property type="term" value="P:cortical actin cytoskeleton organization"/>
    <property type="evidence" value="ECO:0007669"/>
    <property type="project" value="TreeGrafter"/>
</dbReference>
<gene>
    <name evidence="3" type="ORF">OSTQU699_LOCUS345</name>
</gene>
<dbReference type="Proteomes" id="UP000708148">
    <property type="component" value="Unassembled WGS sequence"/>
</dbReference>
<dbReference type="GO" id="GO:0000902">
    <property type="term" value="P:cell morphogenesis"/>
    <property type="evidence" value="ECO:0007669"/>
    <property type="project" value="TreeGrafter"/>
</dbReference>